<feature type="transmembrane region" description="Helical" evidence="6">
    <location>
        <begin position="123"/>
        <end position="141"/>
    </location>
</feature>
<keyword evidence="2 6" id="KW-0812">Transmembrane</keyword>
<accession>A0ABR1J9D3</accession>
<evidence type="ECO:0000313" key="8">
    <source>
        <dbReference type="Proteomes" id="UP001498398"/>
    </source>
</evidence>
<evidence type="ECO:0000256" key="5">
    <source>
        <dbReference type="SAM" id="MobiDB-lite"/>
    </source>
</evidence>
<reference evidence="7 8" key="1">
    <citation type="submission" date="2024-01" db="EMBL/GenBank/DDBJ databases">
        <title>A draft genome for the cacao thread blight pathogen Marasmiellus scandens.</title>
        <authorList>
            <person name="Baruah I.K."/>
            <person name="Leung J."/>
            <person name="Bukari Y."/>
            <person name="Amoako-Attah I."/>
            <person name="Meinhardt L.W."/>
            <person name="Bailey B.A."/>
            <person name="Cohen S.P."/>
        </authorList>
    </citation>
    <scope>NUCLEOTIDE SEQUENCE [LARGE SCALE GENOMIC DNA]</scope>
    <source>
        <strain evidence="7 8">GH-19</strain>
    </source>
</reference>
<feature type="region of interest" description="Disordered" evidence="5">
    <location>
        <begin position="328"/>
        <end position="356"/>
    </location>
</feature>
<feature type="transmembrane region" description="Helical" evidence="6">
    <location>
        <begin position="171"/>
        <end position="192"/>
    </location>
</feature>
<name>A0ABR1J9D3_9AGAR</name>
<feature type="transmembrane region" description="Helical" evidence="6">
    <location>
        <begin position="14"/>
        <end position="40"/>
    </location>
</feature>
<evidence type="ECO:0000313" key="7">
    <source>
        <dbReference type="EMBL" id="KAK7452632.1"/>
    </source>
</evidence>
<feature type="transmembrane region" description="Helical" evidence="6">
    <location>
        <begin position="86"/>
        <end position="111"/>
    </location>
</feature>
<dbReference type="Gene3D" id="1.20.1070.10">
    <property type="entry name" value="Rhodopsin 7-helix transmembrane proteins"/>
    <property type="match status" value="1"/>
</dbReference>
<dbReference type="PANTHER" id="PTHR23112">
    <property type="entry name" value="G PROTEIN-COUPLED RECEPTOR 157-RELATED"/>
    <property type="match status" value="1"/>
</dbReference>
<evidence type="ECO:0000256" key="1">
    <source>
        <dbReference type="ARBA" id="ARBA00004141"/>
    </source>
</evidence>
<dbReference type="PANTHER" id="PTHR23112:SF0">
    <property type="entry name" value="TRANSMEMBRANE PROTEIN 116"/>
    <property type="match status" value="1"/>
</dbReference>
<comment type="subcellular location">
    <subcellularLocation>
        <location evidence="1">Membrane</location>
        <topology evidence="1">Multi-pass membrane protein</topology>
    </subcellularLocation>
</comment>
<dbReference type="EMBL" id="JBANRG010000028">
    <property type="protein sequence ID" value="KAK7452632.1"/>
    <property type="molecule type" value="Genomic_DNA"/>
</dbReference>
<keyword evidence="8" id="KW-1185">Reference proteome</keyword>
<evidence type="ECO:0000256" key="3">
    <source>
        <dbReference type="ARBA" id="ARBA00022989"/>
    </source>
</evidence>
<evidence type="ECO:0008006" key="9">
    <source>
        <dbReference type="Google" id="ProtNLM"/>
    </source>
</evidence>
<keyword evidence="4 6" id="KW-0472">Membrane</keyword>
<organism evidence="7 8">
    <name type="scientific">Marasmiellus scandens</name>
    <dbReference type="NCBI Taxonomy" id="2682957"/>
    <lineage>
        <taxon>Eukaryota</taxon>
        <taxon>Fungi</taxon>
        <taxon>Dikarya</taxon>
        <taxon>Basidiomycota</taxon>
        <taxon>Agaricomycotina</taxon>
        <taxon>Agaricomycetes</taxon>
        <taxon>Agaricomycetidae</taxon>
        <taxon>Agaricales</taxon>
        <taxon>Marasmiineae</taxon>
        <taxon>Omphalotaceae</taxon>
        <taxon>Marasmiellus</taxon>
    </lineage>
</organism>
<feature type="transmembrane region" description="Helical" evidence="6">
    <location>
        <begin position="52"/>
        <end position="74"/>
    </location>
</feature>
<keyword evidence="3 6" id="KW-1133">Transmembrane helix</keyword>
<feature type="transmembrane region" description="Helical" evidence="6">
    <location>
        <begin position="296"/>
        <end position="317"/>
    </location>
</feature>
<protein>
    <recommendedName>
        <fullName evidence="9">G-protein coupled receptors family 2 profile 2 domain-containing protein</fullName>
    </recommendedName>
</protein>
<proteinExistence type="predicted"/>
<evidence type="ECO:0000256" key="4">
    <source>
        <dbReference type="ARBA" id="ARBA00023136"/>
    </source>
</evidence>
<sequence>MSAPTASQFDFAGILGYACTIPGTCLCFLVLIAYAIVGLSPKGRAQMDRVSFRLLVYSLFFNILYGIAFSVTAAQTGPGNLCTFGAWAVNFTLTFTIYFTMCIALNLLLVLVYRVNGRTMEKYYVIGTVVLSIVLTVPAYGLHQFGWNGGTCWFKNADGHGIRWLVGTQSFWMLLAATVESVCSIMVLTWLFRNQMYIHQIHSSADSTTKSNHRLWGGNASTSAMVHQANRYRHIIYRISLYPIVSLIINVITTALDIISLTKGTETQAVSLCYRIRGFFITNTFLQEFRLLVLDLILYGLRTFVYAILAAADPSFWNAVRAMRGKPVSAPAGDQTELHTMPQEQVDHHSVNSSIRKRTNVQDDAEIEEDWDFQRQL</sequence>
<evidence type="ECO:0000256" key="2">
    <source>
        <dbReference type="ARBA" id="ARBA00022692"/>
    </source>
</evidence>
<feature type="transmembrane region" description="Helical" evidence="6">
    <location>
        <begin position="235"/>
        <end position="256"/>
    </location>
</feature>
<comment type="caution">
    <text evidence="7">The sequence shown here is derived from an EMBL/GenBank/DDBJ whole genome shotgun (WGS) entry which is preliminary data.</text>
</comment>
<gene>
    <name evidence="7" type="ORF">VKT23_012031</name>
</gene>
<dbReference type="Proteomes" id="UP001498398">
    <property type="component" value="Unassembled WGS sequence"/>
</dbReference>
<evidence type="ECO:0000256" key="6">
    <source>
        <dbReference type="SAM" id="Phobius"/>
    </source>
</evidence>